<sequence>MPSIRVKSAQHPHVRDLFHPSISESNQGHGKVPDSPTFRRQQDSHGTLHKPISMPNFVNDVEDIDNTTVVTAPTVTGTGTSSGRPRSNTAASRIRTHVLERGRESRLLQDPTVVPLVGNSSIEAPGRESVNFSPRTSAAHPSSLIRLDGAQADVFVESEGQPGLLEDAFKDVESLSRRQQKHNRNQHDDIIEHLDVIDPQISTVSKLTNAANSIVIPRTSLYSRKPVIVLPSSTRPRRDSSQPEYEDPLDRHVDDVLQSPSRVRRTLLGIWSFVKTPIGILTAIYGFLVVFWGAAIVFFLAKIINLHNPDLQGFWVEVSSQVVCGLFTVTSVGFIPNRILSTYRIYKVWDYKRKTIKRRKEAGLPQLFDQDDLPDPQYDPNFVHVLTDEEHQDLHRQQIKFTYHQTWYRAHGTETHRAFPISTALWICFLNDANSIFQIILCGTMWGMNRFQRPPWSTGILIPAGFLCGIGSAVLIWRGGERTKRIEEVRKRLQAVLNEAASLTPAEAEDEQRPQLTESPETAYQDQPRFATIKFADREPLDVLSDSIPPIVDEEMTIPRTIP</sequence>
<dbReference type="InterPro" id="IPR021369">
    <property type="entry name" value="DUF2985"/>
</dbReference>
<organism evidence="3 4">
    <name type="scientific">Coprinopsis marcescibilis</name>
    <name type="common">Agaric fungus</name>
    <name type="synonym">Psathyrella marcescibilis</name>
    <dbReference type="NCBI Taxonomy" id="230819"/>
    <lineage>
        <taxon>Eukaryota</taxon>
        <taxon>Fungi</taxon>
        <taxon>Dikarya</taxon>
        <taxon>Basidiomycota</taxon>
        <taxon>Agaricomycotina</taxon>
        <taxon>Agaricomycetes</taxon>
        <taxon>Agaricomycetidae</taxon>
        <taxon>Agaricales</taxon>
        <taxon>Agaricineae</taxon>
        <taxon>Psathyrellaceae</taxon>
        <taxon>Coprinopsis</taxon>
    </lineage>
</organism>
<keyword evidence="4" id="KW-1185">Reference proteome</keyword>
<dbReference type="PANTHER" id="PTHR35872:SF2">
    <property type="entry name" value="INTEGRAL MEMBRANE PROTEIN (AFU_ORTHOLOGUE AFUA_5G07110)"/>
    <property type="match status" value="1"/>
</dbReference>
<dbReference type="STRING" id="230819.A0A5C3KS42"/>
<feature type="region of interest" description="Disordered" evidence="1">
    <location>
        <begin position="72"/>
        <end position="93"/>
    </location>
</feature>
<accession>A0A5C3KS42</accession>
<feature type="compositionally biased region" description="Polar residues" evidence="1">
    <location>
        <begin position="514"/>
        <end position="524"/>
    </location>
</feature>
<protein>
    <recommendedName>
        <fullName evidence="5">Integral membrane protein</fullName>
    </recommendedName>
</protein>
<name>A0A5C3KS42_COPMA</name>
<evidence type="ECO:0008006" key="5">
    <source>
        <dbReference type="Google" id="ProtNLM"/>
    </source>
</evidence>
<feature type="transmembrane region" description="Helical" evidence="2">
    <location>
        <begin position="313"/>
        <end position="335"/>
    </location>
</feature>
<evidence type="ECO:0000256" key="2">
    <source>
        <dbReference type="SAM" id="Phobius"/>
    </source>
</evidence>
<keyword evidence="2" id="KW-0812">Transmembrane</keyword>
<feature type="region of interest" description="Disordered" evidence="1">
    <location>
        <begin position="503"/>
        <end position="524"/>
    </location>
</feature>
<dbReference type="Proteomes" id="UP000307440">
    <property type="component" value="Unassembled WGS sequence"/>
</dbReference>
<dbReference type="AlphaFoldDB" id="A0A5C3KS42"/>
<dbReference type="PANTHER" id="PTHR35872">
    <property type="entry name" value="INTEGRAL MEMBRANE PROTEIN (AFU_ORTHOLOGUE AFUA_5G07110)"/>
    <property type="match status" value="1"/>
</dbReference>
<proteinExistence type="predicted"/>
<keyword evidence="2" id="KW-0472">Membrane</keyword>
<feature type="transmembrane region" description="Helical" evidence="2">
    <location>
        <begin position="460"/>
        <end position="477"/>
    </location>
</feature>
<dbReference type="EMBL" id="ML210222">
    <property type="protein sequence ID" value="TFK23246.1"/>
    <property type="molecule type" value="Genomic_DNA"/>
</dbReference>
<feature type="transmembrane region" description="Helical" evidence="2">
    <location>
        <begin position="424"/>
        <end position="448"/>
    </location>
</feature>
<evidence type="ECO:0000256" key="1">
    <source>
        <dbReference type="SAM" id="MobiDB-lite"/>
    </source>
</evidence>
<keyword evidence="2" id="KW-1133">Transmembrane helix</keyword>
<gene>
    <name evidence="3" type="ORF">FA15DRAFT_670632</name>
</gene>
<dbReference type="OrthoDB" id="3365211at2759"/>
<feature type="region of interest" description="Disordered" evidence="1">
    <location>
        <begin position="1"/>
        <end position="55"/>
    </location>
</feature>
<dbReference type="Pfam" id="PF11204">
    <property type="entry name" value="DUF2985"/>
    <property type="match status" value="1"/>
</dbReference>
<evidence type="ECO:0000313" key="4">
    <source>
        <dbReference type="Proteomes" id="UP000307440"/>
    </source>
</evidence>
<feature type="region of interest" description="Disordered" evidence="1">
    <location>
        <begin position="232"/>
        <end position="251"/>
    </location>
</feature>
<evidence type="ECO:0000313" key="3">
    <source>
        <dbReference type="EMBL" id="TFK23246.1"/>
    </source>
</evidence>
<feature type="compositionally biased region" description="Low complexity" evidence="1">
    <location>
        <begin position="72"/>
        <end position="89"/>
    </location>
</feature>
<reference evidence="3 4" key="1">
    <citation type="journal article" date="2019" name="Nat. Ecol. Evol.">
        <title>Megaphylogeny resolves global patterns of mushroom evolution.</title>
        <authorList>
            <person name="Varga T."/>
            <person name="Krizsan K."/>
            <person name="Foldi C."/>
            <person name="Dima B."/>
            <person name="Sanchez-Garcia M."/>
            <person name="Sanchez-Ramirez S."/>
            <person name="Szollosi G.J."/>
            <person name="Szarkandi J.G."/>
            <person name="Papp V."/>
            <person name="Albert L."/>
            <person name="Andreopoulos W."/>
            <person name="Angelini C."/>
            <person name="Antonin V."/>
            <person name="Barry K.W."/>
            <person name="Bougher N.L."/>
            <person name="Buchanan P."/>
            <person name="Buyck B."/>
            <person name="Bense V."/>
            <person name="Catcheside P."/>
            <person name="Chovatia M."/>
            <person name="Cooper J."/>
            <person name="Damon W."/>
            <person name="Desjardin D."/>
            <person name="Finy P."/>
            <person name="Geml J."/>
            <person name="Haridas S."/>
            <person name="Hughes K."/>
            <person name="Justo A."/>
            <person name="Karasinski D."/>
            <person name="Kautmanova I."/>
            <person name="Kiss B."/>
            <person name="Kocsube S."/>
            <person name="Kotiranta H."/>
            <person name="LaButti K.M."/>
            <person name="Lechner B.E."/>
            <person name="Liimatainen K."/>
            <person name="Lipzen A."/>
            <person name="Lukacs Z."/>
            <person name="Mihaltcheva S."/>
            <person name="Morgado L.N."/>
            <person name="Niskanen T."/>
            <person name="Noordeloos M.E."/>
            <person name="Ohm R.A."/>
            <person name="Ortiz-Santana B."/>
            <person name="Ovrebo C."/>
            <person name="Racz N."/>
            <person name="Riley R."/>
            <person name="Savchenko A."/>
            <person name="Shiryaev A."/>
            <person name="Soop K."/>
            <person name="Spirin V."/>
            <person name="Szebenyi C."/>
            <person name="Tomsovsky M."/>
            <person name="Tulloss R.E."/>
            <person name="Uehling J."/>
            <person name="Grigoriev I.V."/>
            <person name="Vagvolgyi C."/>
            <person name="Papp T."/>
            <person name="Martin F.M."/>
            <person name="Miettinen O."/>
            <person name="Hibbett D.S."/>
            <person name="Nagy L.G."/>
        </authorList>
    </citation>
    <scope>NUCLEOTIDE SEQUENCE [LARGE SCALE GENOMIC DNA]</scope>
    <source>
        <strain evidence="3 4">CBS 121175</strain>
    </source>
</reference>
<feature type="transmembrane region" description="Helical" evidence="2">
    <location>
        <begin position="278"/>
        <end position="301"/>
    </location>
</feature>